<sequence length="683" mass="78010">MAGVGEPRRSPRKSNRDWLDCDRRFAQQADGVILQVLRRSPGRGRARDAAHVPLQEVAARLRHPRGGVARVRESGHGEDSPQERDGARPALPVHLLGARRGARPHGILGRGGARVCPRPRRVDAHRPGQALPLAGRQHQRHRQLPKGQQQRIAVERERIRLLRFRAEKGKGIVAPIASVAPKWPPESADLDHARHRWSRMSEEERQAFLTVSFQDMKSHFLSRSGTSRWQTRRALSGAEELVNGCGSFSYRLCPFCFVIFVDATEFMSHIDSFHIAGCKKELRSSMPERVTGCEMELLKSWRWEPMPSDGDDLAERALILSKLKSIVSWLIDKDAVSLSLLYIMYKFIMSRVRPVKPSVISMCGSCGIGQLSSAHLKELLDLLKWLPHTHTDYKQENQKDSLGLATWMEESGTLFFDYRKNASRKTDDSSQPDEFFDWLFCESLLEDRCESWLGMREKCVNLGPAIFKKITEELDKLKLKCSSCEELKQKGGVYFLPKAILESDIDIEPYFYDGIGSVQTEMLLIDAEVDYQKKRLLEACKVDYLAAILPIAKSYLWAKLNNNPPEKVLPLPPPNGLQLQAPLNVILRSLWHIRRFHDTLQKIPRECRDVTVGDFQIEKELLEIFDSWDLVKDGKPCEPSGSTRFADFTSSLIKKPAGSWQESIERYRQSKLRPEILFFERVE</sequence>
<dbReference type="InterPro" id="IPR052398">
    <property type="entry name" value="Ubiquitin_hydrolase_53/54"/>
</dbReference>
<reference evidence="5" key="1">
    <citation type="journal article" date="2005" name="PLoS Biol.">
        <title>The genomes of Oryza sativa: a history of duplications.</title>
        <authorList>
            <person name="Yu J."/>
            <person name="Wang J."/>
            <person name="Lin W."/>
            <person name="Li S."/>
            <person name="Li H."/>
            <person name="Zhou J."/>
            <person name="Ni P."/>
            <person name="Dong W."/>
            <person name="Hu S."/>
            <person name="Zeng C."/>
            <person name="Zhang J."/>
            <person name="Zhang Y."/>
            <person name="Li R."/>
            <person name="Xu Z."/>
            <person name="Li S."/>
            <person name="Li X."/>
            <person name="Zheng H."/>
            <person name="Cong L."/>
            <person name="Lin L."/>
            <person name="Yin J."/>
            <person name="Geng J."/>
            <person name="Li G."/>
            <person name="Shi J."/>
            <person name="Liu J."/>
            <person name="Lv H."/>
            <person name="Li J."/>
            <person name="Wang J."/>
            <person name="Deng Y."/>
            <person name="Ran L."/>
            <person name="Shi X."/>
            <person name="Wang X."/>
            <person name="Wu Q."/>
            <person name="Li C."/>
            <person name="Ren X."/>
            <person name="Wang J."/>
            <person name="Wang X."/>
            <person name="Li D."/>
            <person name="Liu D."/>
            <person name="Zhang X."/>
            <person name="Ji Z."/>
            <person name="Zhao W."/>
            <person name="Sun Y."/>
            <person name="Zhang Z."/>
            <person name="Bao J."/>
            <person name="Han Y."/>
            <person name="Dong L."/>
            <person name="Ji J."/>
            <person name="Chen P."/>
            <person name="Wu S."/>
            <person name="Liu J."/>
            <person name="Xiao Y."/>
            <person name="Bu D."/>
            <person name="Tan J."/>
            <person name="Yang L."/>
            <person name="Ye C."/>
            <person name="Zhang J."/>
            <person name="Xu J."/>
            <person name="Zhou Y."/>
            <person name="Yu Y."/>
            <person name="Zhang B."/>
            <person name="Zhuang S."/>
            <person name="Wei H."/>
            <person name="Liu B."/>
            <person name="Lei M."/>
            <person name="Yu H."/>
            <person name="Li Y."/>
            <person name="Xu H."/>
            <person name="Wei S."/>
            <person name="He X."/>
            <person name="Fang L."/>
            <person name="Zhang Z."/>
            <person name="Zhang Y."/>
            <person name="Huang X."/>
            <person name="Su Z."/>
            <person name="Tong W."/>
            <person name="Li J."/>
            <person name="Tong Z."/>
            <person name="Li S."/>
            <person name="Ye J."/>
            <person name="Wang L."/>
            <person name="Fang L."/>
            <person name="Lei T."/>
            <person name="Chen C."/>
            <person name="Chen H."/>
            <person name="Xu Z."/>
            <person name="Li H."/>
            <person name="Huang H."/>
            <person name="Zhang F."/>
            <person name="Xu H."/>
            <person name="Li N."/>
            <person name="Zhao C."/>
            <person name="Li S."/>
            <person name="Dong L."/>
            <person name="Huang Y."/>
            <person name="Li L."/>
            <person name="Xi Y."/>
            <person name="Qi Q."/>
            <person name="Li W."/>
            <person name="Zhang B."/>
            <person name="Hu W."/>
            <person name="Zhang Y."/>
            <person name="Tian X."/>
            <person name="Jiao Y."/>
            <person name="Liang X."/>
            <person name="Jin J."/>
            <person name="Gao L."/>
            <person name="Zheng W."/>
            <person name="Hao B."/>
            <person name="Liu S."/>
            <person name="Wang W."/>
            <person name="Yuan L."/>
            <person name="Cao M."/>
            <person name="McDermott J."/>
            <person name="Samudrala R."/>
            <person name="Wang J."/>
            <person name="Wong G.K."/>
            <person name="Yang H."/>
        </authorList>
    </citation>
    <scope>NUCLEOTIDE SEQUENCE [LARGE SCALE GENOMIC DNA]</scope>
</reference>
<dbReference type="EMBL" id="CM000148">
    <property type="protein sequence ID" value="EEE52256.1"/>
    <property type="molecule type" value="Genomic_DNA"/>
</dbReference>
<dbReference type="AlphaFoldDB" id="B9GB50"/>
<evidence type="ECO:0000313" key="5">
    <source>
        <dbReference type="EMBL" id="EEE52256.1"/>
    </source>
</evidence>
<feature type="region of interest" description="Disordered" evidence="3">
    <location>
        <begin position="64"/>
        <end position="88"/>
    </location>
</feature>
<feature type="domain" description="DUF629" evidence="4">
    <location>
        <begin position="194"/>
        <end position="306"/>
    </location>
</feature>
<organism evidence="5">
    <name type="scientific">Oryza sativa subsp. japonica</name>
    <name type="common">Rice</name>
    <dbReference type="NCBI Taxonomy" id="39947"/>
    <lineage>
        <taxon>Eukaryota</taxon>
        <taxon>Viridiplantae</taxon>
        <taxon>Streptophyta</taxon>
        <taxon>Embryophyta</taxon>
        <taxon>Tracheophyta</taxon>
        <taxon>Spermatophyta</taxon>
        <taxon>Magnoliopsida</taxon>
        <taxon>Liliopsida</taxon>
        <taxon>Poales</taxon>
        <taxon>Poaceae</taxon>
        <taxon>BOP clade</taxon>
        <taxon>Oryzoideae</taxon>
        <taxon>Oryzeae</taxon>
        <taxon>Oryzinae</taxon>
        <taxon>Oryza</taxon>
        <taxon>Oryza sativa</taxon>
    </lineage>
</organism>
<name>B9GB50_ORYSJ</name>
<keyword evidence="2" id="KW-0378">Hydrolase</keyword>
<feature type="region of interest" description="Disordered" evidence="3">
    <location>
        <begin position="102"/>
        <end position="126"/>
    </location>
</feature>
<dbReference type="PANTHER" id="PTHR22975">
    <property type="entry name" value="UBIQUITIN SPECIFIC PROTEINASE"/>
    <property type="match status" value="1"/>
</dbReference>
<dbReference type="GO" id="GO:0016787">
    <property type="term" value="F:hydrolase activity"/>
    <property type="evidence" value="ECO:0007669"/>
    <property type="project" value="UniProtKB-KW"/>
</dbReference>
<gene>
    <name evidence="5" type="ORF">OsJ_34210</name>
</gene>
<dbReference type="PANTHER" id="PTHR22975:SF19">
    <property type="entry name" value="EXPRESSED PROTEIN"/>
    <property type="match status" value="1"/>
</dbReference>
<accession>B9GB50</accession>
<evidence type="ECO:0000259" key="4">
    <source>
        <dbReference type="Pfam" id="PF04780"/>
    </source>
</evidence>
<protein>
    <recommendedName>
        <fullName evidence="4">DUF629 domain-containing protein</fullName>
    </recommendedName>
</protein>
<reference evidence="5" key="2">
    <citation type="submission" date="2008-12" db="EMBL/GenBank/DDBJ databases">
        <title>Improved gene annotation of the rice (Oryza sativa) genomes.</title>
        <authorList>
            <person name="Wang J."/>
            <person name="Li R."/>
            <person name="Fan W."/>
            <person name="Huang Q."/>
            <person name="Zhang J."/>
            <person name="Zhou Y."/>
            <person name="Hu Y."/>
            <person name="Zi S."/>
            <person name="Li J."/>
            <person name="Ni P."/>
            <person name="Zheng H."/>
            <person name="Zhang Y."/>
            <person name="Zhao M."/>
            <person name="Hao Q."/>
            <person name="McDermott J."/>
            <person name="Samudrala R."/>
            <person name="Kristiansen K."/>
            <person name="Wong G.K.-S."/>
        </authorList>
    </citation>
    <scope>NUCLEOTIDE SEQUENCE</scope>
</reference>
<keyword evidence="1" id="KW-0833">Ubl conjugation pathway</keyword>
<evidence type="ECO:0000256" key="2">
    <source>
        <dbReference type="ARBA" id="ARBA00022801"/>
    </source>
</evidence>
<dbReference type="InterPro" id="IPR006865">
    <property type="entry name" value="DUF629"/>
</dbReference>
<feature type="compositionally biased region" description="Basic and acidic residues" evidence="3">
    <location>
        <begin position="70"/>
        <end position="87"/>
    </location>
</feature>
<evidence type="ECO:0000256" key="3">
    <source>
        <dbReference type="SAM" id="MobiDB-lite"/>
    </source>
</evidence>
<proteinExistence type="predicted"/>
<dbReference type="Proteomes" id="UP000007752">
    <property type="component" value="Chromosome 11"/>
</dbReference>
<evidence type="ECO:0000256" key="1">
    <source>
        <dbReference type="ARBA" id="ARBA00022786"/>
    </source>
</evidence>
<dbReference type="Pfam" id="PF04780">
    <property type="entry name" value="DUF629"/>
    <property type="match status" value="1"/>
</dbReference>